<organism evidence="3 4">
    <name type="scientific">Pinctada imbricata</name>
    <name type="common">Atlantic pearl-oyster</name>
    <name type="synonym">Pinctada martensii</name>
    <dbReference type="NCBI Taxonomy" id="66713"/>
    <lineage>
        <taxon>Eukaryota</taxon>
        <taxon>Metazoa</taxon>
        <taxon>Spiralia</taxon>
        <taxon>Lophotrochozoa</taxon>
        <taxon>Mollusca</taxon>
        <taxon>Bivalvia</taxon>
        <taxon>Autobranchia</taxon>
        <taxon>Pteriomorphia</taxon>
        <taxon>Pterioida</taxon>
        <taxon>Pterioidea</taxon>
        <taxon>Pteriidae</taxon>
        <taxon>Pinctada</taxon>
    </lineage>
</organism>
<evidence type="ECO:0000313" key="3">
    <source>
        <dbReference type="EMBL" id="KAK3106161.1"/>
    </source>
</evidence>
<dbReference type="Proteomes" id="UP001186944">
    <property type="component" value="Unassembled WGS sequence"/>
</dbReference>
<evidence type="ECO:0000313" key="4">
    <source>
        <dbReference type="Proteomes" id="UP001186944"/>
    </source>
</evidence>
<protein>
    <recommendedName>
        <fullName evidence="2">Chitin-binding type-4 domain-containing protein</fullName>
    </recommendedName>
</protein>
<keyword evidence="4" id="KW-1185">Reference proteome</keyword>
<feature type="signal peptide" evidence="1">
    <location>
        <begin position="1"/>
        <end position="24"/>
    </location>
</feature>
<name>A0AA89C2G7_PINIB</name>
<dbReference type="Pfam" id="PF03067">
    <property type="entry name" value="LPMO_10"/>
    <property type="match status" value="1"/>
</dbReference>
<sequence>NSWNPLGYLPLFIVFAELVDVCFGHGRLVNPPSRSSMWRYGFSNPPNYNDNQLYCGGVQIQYEVNKGKCGVCGDPYQGPLDNEPGGKYANGIIVKTYTPADVIPVEVEITAPHKGYMEFRLCPNDDPNERITQECLDDYVLHIVETDDTRYPVSKSGRYKMKVRLPHFVKCRNCVFQWKYNTGNSWGVDPVTKRGCVGCGNQEQFYGCADIAIGHDDIQVGQSLKNNRIMTGRPLVSDGMPTPPMIPPDVDDWGDVDDSKEVEVVTQGTDGQTQTNDGSYRIYKSFLDFQNQFQNKNVRPCVCHTCVGQTCVCECFSSDAAKPSGNDVISMLAMTIASLLAMNFSSVF</sequence>
<feature type="chain" id="PRO_5041673310" description="Chitin-binding type-4 domain-containing protein" evidence="1">
    <location>
        <begin position="25"/>
        <end position="348"/>
    </location>
</feature>
<reference evidence="3" key="1">
    <citation type="submission" date="2019-08" db="EMBL/GenBank/DDBJ databases">
        <title>The improved chromosome-level genome for the pearl oyster Pinctada fucata martensii using PacBio sequencing and Hi-C.</title>
        <authorList>
            <person name="Zheng Z."/>
        </authorList>
    </citation>
    <scope>NUCLEOTIDE SEQUENCE</scope>
    <source>
        <strain evidence="3">ZZ-2019</strain>
        <tissue evidence="3">Adductor muscle</tissue>
    </source>
</reference>
<proteinExistence type="predicted"/>
<accession>A0AA89C2G7</accession>
<keyword evidence="1" id="KW-0732">Signal</keyword>
<feature type="non-terminal residue" evidence="3">
    <location>
        <position position="1"/>
    </location>
</feature>
<dbReference type="InterPro" id="IPR004302">
    <property type="entry name" value="Cellulose/chitin-bd_N"/>
</dbReference>
<comment type="caution">
    <text evidence="3">The sequence shown here is derived from an EMBL/GenBank/DDBJ whole genome shotgun (WGS) entry which is preliminary data.</text>
</comment>
<dbReference type="EMBL" id="VSWD01000003">
    <property type="protein sequence ID" value="KAK3106161.1"/>
    <property type="molecule type" value="Genomic_DNA"/>
</dbReference>
<gene>
    <name evidence="3" type="ORF">FSP39_014004</name>
</gene>
<evidence type="ECO:0000256" key="1">
    <source>
        <dbReference type="SAM" id="SignalP"/>
    </source>
</evidence>
<evidence type="ECO:0000259" key="2">
    <source>
        <dbReference type="Pfam" id="PF03067"/>
    </source>
</evidence>
<dbReference type="AlphaFoldDB" id="A0AA89C2G7"/>
<feature type="domain" description="Chitin-binding type-4" evidence="2">
    <location>
        <begin position="25"/>
        <end position="211"/>
    </location>
</feature>